<dbReference type="OrthoDB" id="5902958at2"/>
<reference evidence="2" key="1">
    <citation type="journal article" date="2018" name="Front. Microbiol.">
        <title>Genome-Based Analysis Reveals the Taxonomy and Diversity of the Family Idiomarinaceae.</title>
        <authorList>
            <person name="Liu Y."/>
            <person name="Lai Q."/>
            <person name="Shao Z."/>
        </authorList>
    </citation>
    <scope>NUCLEOTIDE SEQUENCE [LARGE SCALE GENOMIC DNA]</scope>
    <source>
        <strain evidence="2">SW15</strain>
    </source>
</reference>
<comment type="caution">
    <text evidence="1">The sequence shown here is derived from an EMBL/GenBank/DDBJ whole genome shotgun (WGS) entry which is preliminary data.</text>
</comment>
<accession>A0A432XGC3</accession>
<evidence type="ECO:0000313" key="2">
    <source>
        <dbReference type="Proteomes" id="UP000286678"/>
    </source>
</evidence>
<dbReference type="AlphaFoldDB" id="A0A432XGC3"/>
<organism evidence="1 2">
    <name type="scientific">Pseudidiomarina aquimaris</name>
    <dbReference type="NCBI Taxonomy" id="641841"/>
    <lineage>
        <taxon>Bacteria</taxon>
        <taxon>Pseudomonadati</taxon>
        <taxon>Pseudomonadota</taxon>
        <taxon>Gammaproteobacteria</taxon>
        <taxon>Alteromonadales</taxon>
        <taxon>Idiomarinaceae</taxon>
        <taxon>Pseudidiomarina</taxon>
    </lineage>
</organism>
<evidence type="ECO:0000313" key="1">
    <source>
        <dbReference type="EMBL" id="RUO47804.1"/>
    </source>
</evidence>
<sequence length="225" mass="25427">MRYKIPELLRKVFNISSAEDSKILKDKAMSFVRNGLVQAEAEQGIHRKQWFITSTSGEVTLYNALLLNAFFPDPKRVKSIFDDVKVREESAEIVRSLILDKQALVGVALLSSKSQLLIGGLNDIETFDLRHKTLPNPFQTLPQLALGSNIGLLQALLAQTASLDVHDSLLSAYLRQDWVEAMSHCARIKKLGAQSETYRELIESVERGYQEAYEFDQLISLFKNQ</sequence>
<keyword evidence="2" id="KW-1185">Reference proteome</keyword>
<dbReference type="RefSeq" id="WP_126833951.1">
    <property type="nucleotide sequence ID" value="NZ_PIPT01000005.1"/>
</dbReference>
<dbReference type="EMBL" id="PIPT01000005">
    <property type="protein sequence ID" value="RUO47804.1"/>
    <property type="molecule type" value="Genomic_DNA"/>
</dbReference>
<gene>
    <name evidence="1" type="ORF">CWE21_08195</name>
</gene>
<protein>
    <submittedName>
        <fullName evidence="1">Uncharacterized protein</fullName>
    </submittedName>
</protein>
<name>A0A432XGC3_9GAMM</name>
<proteinExistence type="predicted"/>
<dbReference type="Proteomes" id="UP000286678">
    <property type="component" value="Unassembled WGS sequence"/>
</dbReference>